<dbReference type="Pfam" id="PF08002">
    <property type="entry name" value="DUF1697"/>
    <property type="match status" value="1"/>
</dbReference>
<proteinExistence type="predicted"/>
<evidence type="ECO:0008006" key="3">
    <source>
        <dbReference type="Google" id="ProtNLM"/>
    </source>
</evidence>
<gene>
    <name evidence="1" type="ORF">CBF28_01235</name>
</gene>
<evidence type="ECO:0000313" key="2">
    <source>
        <dbReference type="Proteomes" id="UP000288028"/>
    </source>
</evidence>
<reference evidence="1 2" key="1">
    <citation type="submission" date="2017-05" db="EMBL/GenBank/DDBJ databases">
        <title>Vagococcus spp. assemblies.</title>
        <authorList>
            <person name="Gulvik C.A."/>
        </authorList>
    </citation>
    <scope>NUCLEOTIDE SEQUENCE [LARGE SCALE GENOMIC DNA]</scope>
    <source>
        <strain evidence="1 2">SS1714</strain>
    </source>
</reference>
<dbReference type="Proteomes" id="UP000288028">
    <property type="component" value="Unassembled WGS sequence"/>
</dbReference>
<accession>A0A430B951</accession>
<dbReference type="AlphaFoldDB" id="A0A430B951"/>
<dbReference type="OrthoDB" id="9806494at2"/>
<dbReference type="SUPFAM" id="SSF160379">
    <property type="entry name" value="SP0830-like"/>
    <property type="match status" value="1"/>
</dbReference>
<dbReference type="PANTHER" id="PTHR36439">
    <property type="entry name" value="BLL4334 PROTEIN"/>
    <property type="match status" value="1"/>
</dbReference>
<keyword evidence="2" id="KW-1185">Reference proteome</keyword>
<dbReference type="InterPro" id="IPR012545">
    <property type="entry name" value="DUF1697"/>
</dbReference>
<dbReference type="PANTHER" id="PTHR36439:SF1">
    <property type="entry name" value="DUF1697 DOMAIN-CONTAINING PROTEIN"/>
    <property type="match status" value="1"/>
</dbReference>
<organism evidence="1 2">
    <name type="scientific">Vagococcus carniphilus</name>
    <dbReference type="NCBI Taxonomy" id="218144"/>
    <lineage>
        <taxon>Bacteria</taxon>
        <taxon>Bacillati</taxon>
        <taxon>Bacillota</taxon>
        <taxon>Bacilli</taxon>
        <taxon>Lactobacillales</taxon>
        <taxon>Enterococcaceae</taxon>
        <taxon>Vagococcus</taxon>
    </lineage>
</organism>
<dbReference type="EMBL" id="NGKB01000001">
    <property type="protein sequence ID" value="RSU16839.1"/>
    <property type="molecule type" value="Genomic_DNA"/>
</dbReference>
<sequence length="203" mass="23841">MLYNKMRQVMKEGVDMISYVGFIRGLNVGGKNKVAMSDLRFEFEQLNYQSVSTIGNTGVIFFDSDEEVENDALSRQLTDKLGLEIKIVCLTFEKLLKIKSQLPDWWNQEKEWRHNVLFLLDEIDISHLTNQFPTFDESIEKAFVMDEAIFWASAFTERKDYYRSQYSKLMKHKVYKHVTIRNGNTLNKVFNKIEETGKKMGHS</sequence>
<evidence type="ECO:0000313" key="1">
    <source>
        <dbReference type="EMBL" id="RSU16839.1"/>
    </source>
</evidence>
<protein>
    <recommendedName>
        <fullName evidence="3">DUF1697 domain-containing protein</fullName>
    </recommendedName>
</protein>
<dbReference type="Gene3D" id="3.30.70.1280">
    <property type="entry name" value="SP0830-like domains"/>
    <property type="match status" value="1"/>
</dbReference>
<name>A0A430B951_9ENTE</name>
<comment type="caution">
    <text evidence="1">The sequence shown here is derived from an EMBL/GenBank/DDBJ whole genome shotgun (WGS) entry which is preliminary data.</text>
</comment>
<dbReference type="Gene3D" id="3.30.70.1260">
    <property type="entry name" value="bacterial protein sp0830 like"/>
    <property type="match status" value="1"/>
</dbReference>